<feature type="transmembrane region" description="Helical" evidence="1">
    <location>
        <begin position="94"/>
        <end position="114"/>
    </location>
</feature>
<dbReference type="GO" id="GO:0010182">
    <property type="term" value="P:sugar mediated signaling pathway"/>
    <property type="evidence" value="ECO:0007669"/>
    <property type="project" value="InterPro"/>
</dbReference>
<comment type="caution">
    <text evidence="2">The sequence shown here is derived from an EMBL/GenBank/DDBJ whole genome shotgun (WGS) entry which is preliminary data.</text>
</comment>
<keyword evidence="3" id="KW-1185">Reference proteome</keyword>
<dbReference type="AlphaFoldDB" id="A0AAN9LMT6"/>
<name>A0AAN9LMT6_CANGL</name>
<organism evidence="2 3">
    <name type="scientific">Canavalia gladiata</name>
    <name type="common">Sword bean</name>
    <name type="synonym">Dolichos gladiatus</name>
    <dbReference type="NCBI Taxonomy" id="3824"/>
    <lineage>
        <taxon>Eukaryota</taxon>
        <taxon>Viridiplantae</taxon>
        <taxon>Streptophyta</taxon>
        <taxon>Embryophyta</taxon>
        <taxon>Tracheophyta</taxon>
        <taxon>Spermatophyta</taxon>
        <taxon>Magnoliopsida</taxon>
        <taxon>eudicotyledons</taxon>
        <taxon>Gunneridae</taxon>
        <taxon>Pentapetalae</taxon>
        <taxon>rosids</taxon>
        <taxon>fabids</taxon>
        <taxon>Fabales</taxon>
        <taxon>Fabaceae</taxon>
        <taxon>Papilionoideae</taxon>
        <taxon>50 kb inversion clade</taxon>
        <taxon>NPAAA clade</taxon>
        <taxon>indigoferoid/millettioid clade</taxon>
        <taxon>Phaseoleae</taxon>
        <taxon>Canavalia</taxon>
    </lineage>
</organism>
<dbReference type="PANTHER" id="PTHR47179">
    <property type="entry name" value="E3 UBIQUITIN-PROTEIN LIGASE SIS3"/>
    <property type="match status" value="1"/>
</dbReference>
<feature type="transmembrane region" description="Helical" evidence="1">
    <location>
        <begin position="62"/>
        <end position="82"/>
    </location>
</feature>
<gene>
    <name evidence="2" type="ORF">VNO77_19483</name>
</gene>
<dbReference type="GO" id="GO:0004842">
    <property type="term" value="F:ubiquitin-protein transferase activity"/>
    <property type="evidence" value="ECO:0007669"/>
    <property type="project" value="InterPro"/>
</dbReference>
<accession>A0AAN9LMT6</accession>
<proteinExistence type="predicted"/>
<dbReference type="InterPro" id="IPR044793">
    <property type="entry name" value="SIS3"/>
</dbReference>
<reference evidence="2 3" key="1">
    <citation type="submission" date="2024-01" db="EMBL/GenBank/DDBJ databases">
        <title>The genomes of 5 underutilized Papilionoideae crops provide insights into root nodulation and disease resistanc.</title>
        <authorList>
            <person name="Jiang F."/>
        </authorList>
    </citation>
    <scope>NUCLEOTIDE SEQUENCE [LARGE SCALE GENOMIC DNA]</scope>
    <source>
        <strain evidence="2">LVBAO_FW01</strain>
        <tissue evidence="2">Leaves</tissue>
    </source>
</reference>
<dbReference type="PANTHER" id="PTHR47179:SF1">
    <property type="entry name" value="E3 UBIQUITIN-PROTEIN LIGASE SIS3"/>
    <property type="match status" value="1"/>
</dbReference>
<dbReference type="Proteomes" id="UP001367508">
    <property type="component" value="Unassembled WGS sequence"/>
</dbReference>
<keyword evidence="1" id="KW-1133">Transmembrane helix</keyword>
<keyword evidence="1" id="KW-0472">Membrane</keyword>
<evidence type="ECO:0000256" key="1">
    <source>
        <dbReference type="SAM" id="Phobius"/>
    </source>
</evidence>
<protein>
    <submittedName>
        <fullName evidence="2">Uncharacterized protein</fullName>
    </submittedName>
</protein>
<keyword evidence="1" id="KW-0812">Transmembrane</keyword>
<evidence type="ECO:0000313" key="3">
    <source>
        <dbReference type="Proteomes" id="UP001367508"/>
    </source>
</evidence>
<sequence>MHFATMRVSLLMQQPSFFIAMETKEIELFLTLTSLKNREMSENKENDHSSIYPFHIQIVVDYTTVFLLFDFWCLLMMGLDFGWQQRYDCSHGRVVVLLILALLLYPFLWAWMIMESQHTLQGIRPRNPRRNDVPE</sequence>
<evidence type="ECO:0000313" key="2">
    <source>
        <dbReference type="EMBL" id="KAK7338849.1"/>
    </source>
</evidence>
<dbReference type="EMBL" id="JAYMYQ010000004">
    <property type="protein sequence ID" value="KAK7338849.1"/>
    <property type="molecule type" value="Genomic_DNA"/>
</dbReference>